<dbReference type="AlphaFoldDB" id="A0AAE3UEM7"/>
<reference evidence="11" key="1">
    <citation type="submission" date="2023-05" db="EMBL/GenBank/DDBJ databases">
        <authorList>
            <person name="Zhang X."/>
        </authorList>
    </citation>
    <scope>NUCLEOTIDE SEQUENCE</scope>
    <source>
        <strain evidence="11">BD1B2-1</strain>
    </source>
</reference>
<dbReference type="Pfam" id="PF00512">
    <property type="entry name" value="HisKA"/>
    <property type="match status" value="1"/>
</dbReference>
<dbReference type="SMART" id="SM00388">
    <property type="entry name" value="HisKA"/>
    <property type="match status" value="1"/>
</dbReference>
<keyword evidence="8" id="KW-0902">Two-component regulatory system</keyword>
<dbReference type="InterPro" id="IPR008979">
    <property type="entry name" value="Galactose-bd-like_sf"/>
</dbReference>
<dbReference type="PANTHER" id="PTHR42878">
    <property type="entry name" value="TWO-COMPONENT HISTIDINE KINASE"/>
    <property type="match status" value="1"/>
</dbReference>
<name>A0AAE3UEM7_9BACT</name>
<dbReference type="InterPro" id="IPR003661">
    <property type="entry name" value="HisK_dim/P_dom"/>
</dbReference>
<dbReference type="RefSeq" id="WP_314509963.1">
    <property type="nucleotide sequence ID" value="NZ_JASJOU010000002.1"/>
</dbReference>
<accession>A0AAE3UEM7</accession>
<dbReference type="InterPro" id="IPR003594">
    <property type="entry name" value="HATPase_dom"/>
</dbReference>
<dbReference type="InterPro" id="IPR004358">
    <property type="entry name" value="Sig_transdc_His_kin-like_C"/>
</dbReference>
<evidence type="ECO:0000256" key="1">
    <source>
        <dbReference type="ARBA" id="ARBA00000085"/>
    </source>
</evidence>
<dbReference type="Pfam" id="PF02518">
    <property type="entry name" value="HATPase_c"/>
    <property type="match status" value="1"/>
</dbReference>
<dbReference type="Proteomes" id="UP001232063">
    <property type="component" value="Unassembled WGS sequence"/>
</dbReference>
<feature type="transmembrane region" description="Helical" evidence="9">
    <location>
        <begin position="385"/>
        <end position="402"/>
    </location>
</feature>
<keyword evidence="3" id="KW-0597">Phosphoprotein</keyword>
<dbReference type="GO" id="GO:0005524">
    <property type="term" value="F:ATP binding"/>
    <property type="evidence" value="ECO:0007669"/>
    <property type="project" value="UniProtKB-KW"/>
</dbReference>
<dbReference type="Pfam" id="PF07695">
    <property type="entry name" value="7TMR-DISM_7TM"/>
    <property type="match status" value="1"/>
</dbReference>
<feature type="domain" description="Histidine kinase" evidence="10">
    <location>
        <begin position="454"/>
        <end position="668"/>
    </location>
</feature>
<feature type="transmembrane region" description="Helical" evidence="9">
    <location>
        <begin position="264"/>
        <end position="287"/>
    </location>
</feature>
<evidence type="ECO:0000256" key="3">
    <source>
        <dbReference type="ARBA" id="ARBA00022553"/>
    </source>
</evidence>
<dbReference type="SMART" id="SM00387">
    <property type="entry name" value="HATPase_c"/>
    <property type="match status" value="1"/>
</dbReference>
<dbReference type="EMBL" id="JASJOU010000002">
    <property type="protein sequence ID" value="MDJ1500432.1"/>
    <property type="molecule type" value="Genomic_DNA"/>
</dbReference>
<feature type="transmembrane region" description="Helical" evidence="9">
    <location>
        <begin position="330"/>
        <end position="346"/>
    </location>
</feature>
<evidence type="ECO:0000256" key="4">
    <source>
        <dbReference type="ARBA" id="ARBA00022679"/>
    </source>
</evidence>
<evidence type="ECO:0000256" key="9">
    <source>
        <dbReference type="SAM" id="Phobius"/>
    </source>
</evidence>
<dbReference type="PROSITE" id="PS50109">
    <property type="entry name" value="HIS_KIN"/>
    <property type="match status" value="1"/>
</dbReference>
<dbReference type="InterPro" id="IPR050351">
    <property type="entry name" value="BphY/WalK/GraS-like"/>
</dbReference>
<evidence type="ECO:0000256" key="7">
    <source>
        <dbReference type="ARBA" id="ARBA00022840"/>
    </source>
</evidence>
<comment type="caution">
    <text evidence="11">The sequence shown here is derived from an EMBL/GenBank/DDBJ whole genome shotgun (WGS) entry which is preliminary data.</text>
</comment>
<dbReference type="Gene3D" id="1.10.287.130">
    <property type="match status" value="1"/>
</dbReference>
<protein>
    <recommendedName>
        <fullName evidence="2">histidine kinase</fullName>
        <ecNumber evidence="2">2.7.13.3</ecNumber>
    </recommendedName>
</protein>
<dbReference type="Gene3D" id="3.30.565.10">
    <property type="entry name" value="Histidine kinase-like ATPase, C-terminal domain"/>
    <property type="match status" value="1"/>
</dbReference>
<dbReference type="SUPFAM" id="SSF55874">
    <property type="entry name" value="ATPase domain of HSP90 chaperone/DNA topoisomerase II/histidine kinase"/>
    <property type="match status" value="1"/>
</dbReference>
<dbReference type="PRINTS" id="PR00344">
    <property type="entry name" value="BCTRLSENSOR"/>
</dbReference>
<dbReference type="SUPFAM" id="SSF49785">
    <property type="entry name" value="Galactose-binding domain-like"/>
    <property type="match status" value="1"/>
</dbReference>
<dbReference type="FunFam" id="3.30.565.10:FF:000006">
    <property type="entry name" value="Sensor histidine kinase WalK"/>
    <property type="match status" value="1"/>
</dbReference>
<keyword evidence="9" id="KW-0812">Transmembrane</keyword>
<evidence type="ECO:0000256" key="5">
    <source>
        <dbReference type="ARBA" id="ARBA00022741"/>
    </source>
</evidence>
<feature type="transmembrane region" description="Helical" evidence="9">
    <location>
        <begin position="237"/>
        <end position="258"/>
    </location>
</feature>
<dbReference type="EC" id="2.7.13.3" evidence="2"/>
<evidence type="ECO:0000256" key="6">
    <source>
        <dbReference type="ARBA" id="ARBA00022777"/>
    </source>
</evidence>
<evidence type="ECO:0000259" key="10">
    <source>
        <dbReference type="PROSITE" id="PS50109"/>
    </source>
</evidence>
<comment type="catalytic activity">
    <reaction evidence="1">
        <text>ATP + protein L-histidine = ADP + protein N-phospho-L-histidine.</text>
        <dbReference type="EC" id="2.7.13.3"/>
    </reaction>
</comment>
<dbReference type="CDD" id="cd00082">
    <property type="entry name" value="HisKA"/>
    <property type="match status" value="1"/>
</dbReference>
<evidence type="ECO:0000256" key="2">
    <source>
        <dbReference type="ARBA" id="ARBA00012438"/>
    </source>
</evidence>
<keyword evidence="4" id="KW-0808">Transferase</keyword>
<keyword evidence="12" id="KW-1185">Reference proteome</keyword>
<keyword evidence="9" id="KW-1133">Transmembrane helix</keyword>
<dbReference type="InterPro" id="IPR036097">
    <property type="entry name" value="HisK_dim/P_sf"/>
</dbReference>
<feature type="transmembrane region" description="Helical" evidence="9">
    <location>
        <begin position="358"/>
        <end position="379"/>
    </location>
</feature>
<gene>
    <name evidence="11" type="ORF">QNI22_07240</name>
</gene>
<keyword evidence="6 11" id="KW-0418">Kinase</keyword>
<dbReference type="PANTHER" id="PTHR42878:SF7">
    <property type="entry name" value="SENSOR HISTIDINE KINASE GLRK"/>
    <property type="match status" value="1"/>
</dbReference>
<sequence>MTKSYNHNILHFFWGICVLLFPVRSVFANAYPQATKGVLDLSKWDWQEDGITDLSGEWEWYWNGLYTPETFYTRIPPITSYISVPGVWNSNVAGSEWKKGHGYCTYRLKIILPAKKQLLAIKVLTASTAMEMYVDGHKVGEEGQVGRSFAEMAPEFSPFEATFMPTGDTLEILVPVSNFHYRKGGLWNVIKLGPAKDIQHLRVQNLTLDYFVVGSFLLIGLYHLFLYIFLRRNPSPLYFFILCNLLSIRILTTGEYGINVWADISWNTLIHFEFLSLYLSPLVFVLYSRYLFPKEISRMVTRWVVLIGFVFAGLTLLFPPDIFSYGVRPFQVYIFLIAVYGATVYFKAWKNQRVGSTYFLFGFVILFLMIVNDVLYTSFIIQTGHFFYIGLVVFVFSQALALSRQYSIAFSDLEHANVQLETGNLQLKEKNKMVESTNEQLQKLNAEMDGVVYRVSHDLRSPIASVLGLIDLMRKDKSTEENQLPHYIDLQEKTLRRMDLLIQDIIDYARNNNTDLQLEEVNFLKLIEDILTDLSHLEEAIKIEKIIEVNQTGVFCSDTKRLNMIFSNLISNAIRYHKLNQSAPFIKIRGNITSEKAIIEIIDNGQGISSEHLEKIFDRFYRANHATKGSGLGLYIVKEAVEKLNGVIAIESEINQGTTFKITLPNLSEKR</sequence>
<keyword evidence="7" id="KW-0067">ATP-binding</keyword>
<feature type="transmembrane region" description="Helical" evidence="9">
    <location>
        <begin position="299"/>
        <end position="318"/>
    </location>
</feature>
<dbReference type="GO" id="GO:0030295">
    <property type="term" value="F:protein kinase activator activity"/>
    <property type="evidence" value="ECO:0007669"/>
    <property type="project" value="TreeGrafter"/>
</dbReference>
<evidence type="ECO:0000313" key="11">
    <source>
        <dbReference type="EMBL" id="MDJ1500432.1"/>
    </source>
</evidence>
<dbReference type="InterPro" id="IPR036890">
    <property type="entry name" value="HATPase_C_sf"/>
</dbReference>
<feature type="transmembrane region" description="Helical" evidence="9">
    <location>
        <begin position="210"/>
        <end position="230"/>
    </location>
</feature>
<dbReference type="Gene3D" id="2.60.120.260">
    <property type="entry name" value="Galactose-binding domain-like"/>
    <property type="match status" value="1"/>
</dbReference>
<dbReference type="GO" id="GO:0000156">
    <property type="term" value="F:phosphorelay response regulator activity"/>
    <property type="evidence" value="ECO:0007669"/>
    <property type="project" value="TreeGrafter"/>
</dbReference>
<dbReference type="InterPro" id="IPR011623">
    <property type="entry name" value="7TMR_DISM_rcpt_extracell_dom1"/>
</dbReference>
<dbReference type="GO" id="GO:0007234">
    <property type="term" value="P:osmosensory signaling via phosphorelay pathway"/>
    <property type="evidence" value="ECO:0007669"/>
    <property type="project" value="TreeGrafter"/>
</dbReference>
<proteinExistence type="predicted"/>
<evidence type="ECO:0000313" key="12">
    <source>
        <dbReference type="Proteomes" id="UP001232063"/>
    </source>
</evidence>
<dbReference type="InterPro" id="IPR005467">
    <property type="entry name" value="His_kinase_dom"/>
</dbReference>
<evidence type="ECO:0000256" key="8">
    <source>
        <dbReference type="ARBA" id="ARBA00023012"/>
    </source>
</evidence>
<keyword evidence="9" id="KW-0472">Membrane</keyword>
<keyword evidence="5" id="KW-0547">Nucleotide-binding</keyword>
<dbReference type="CDD" id="cd00075">
    <property type="entry name" value="HATPase"/>
    <property type="match status" value="1"/>
</dbReference>
<organism evidence="11 12">
    <name type="scientific">Xanthocytophaga agilis</name>
    <dbReference type="NCBI Taxonomy" id="3048010"/>
    <lineage>
        <taxon>Bacteria</taxon>
        <taxon>Pseudomonadati</taxon>
        <taxon>Bacteroidota</taxon>
        <taxon>Cytophagia</taxon>
        <taxon>Cytophagales</taxon>
        <taxon>Rhodocytophagaceae</taxon>
        <taxon>Xanthocytophaga</taxon>
    </lineage>
</organism>
<dbReference type="GO" id="GO:0000155">
    <property type="term" value="F:phosphorelay sensor kinase activity"/>
    <property type="evidence" value="ECO:0007669"/>
    <property type="project" value="InterPro"/>
</dbReference>
<dbReference type="SUPFAM" id="SSF47384">
    <property type="entry name" value="Homodimeric domain of signal transducing histidine kinase"/>
    <property type="match status" value="1"/>
</dbReference>